<dbReference type="PROSITE" id="PS50056">
    <property type="entry name" value="TYR_PHOSPHATASE_2"/>
    <property type="match status" value="1"/>
</dbReference>
<feature type="compositionally biased region" description="Basic and acidic residues" evidence="1">
    <location>
        <begin position="51"/>
        <end position="63"/>
    </location>
</feature>
<dbReference type="GO" id="GO:0004721">
    <property type="term" value="F:phosphoprotein phosphatase activity"/>
    <property type="evidence" value="ECO:0007669"/>
    <property type="project" value="InterPro"/>
</dbReference>
<feature type="region of interest" description="Disordered" evidence="1">
    <location>
        <begin position="38"/>
        <end position="63"/>
    </location>
</feature>
<dbReference type="STRING" id="441959.B8MPK0"/>
<dbReference type="HOGENOM" id="CLU_057546_1_3_1"/>
<protein>
    <recommendedName>
        <fullName evidence="2">Tyrosine specific protein phosphatases domain-containing protein</fullName>
    </recommendedName>
</protein>
<proteinExistence type="predicted"/>
<dbReference type="InterPro" id="IPR029021">
    <property type="entry name" value="Prot-tyrosine_phosphatase-like"/>
</dbReference>
<dbReference type="PANTHER" id="PTHR31126">
    <property type="entry name" value="TYROSINE-PROTEIN PHOSPHATASE"/>
    <property type="match status" value="1"/>
</dbReference>
<feature type="domain" description="Tyrosine specific protein phosphatases" evidence="2">
    <location>
        <begin position="179"/>
        <end position="251"/>
    </location>
</feature>
<dbReference type="GeneID" id="8103549"/>
<gene>
    <name evidence="3" type="ORF">TSTA_106490</name>
</gene>
<dbReference type="OMA" id="TICWEYA"/>
<dbReference type="PANTHER" id="PTHR31126:SF1">
    <property type="entry name" value="TYROSINE SPECIFIC PROTEIN PHOSPHATASES DOMAIN-CONTAINING PROTEIN"/>
    <property type="match status" value="1"/>
</dbReference>
<dbReference type="eggNOG" id="ENOG502S0PE">
    <property type="taxonomic scope" value="Eukaryota"/>
</dbReference>
<dbReference type="RefSeq" id="XP_002486677.1">
    <property type="nucleotide sequence ID" value="XM_002486632.1"/>
</dbReference>
<accession>B8MPK0</accession>
<dbReference type="InterPro" id="IPR016130">
    <property type="entry name" value="Tyr_Pase_AS"/>
</dbReference>
<keyword evidence="4" id="KW-1185">Reference proteome</keyword>
<reference evidence="4" key="1">
    <citation type="journal article" date="2015" name="Genome Announc.">
        <title>Genome sequence of the AIDS-associated pathogen Penicillium marneffei (ATCC18224) and its near taxonomic relative Talaromyces stipitatus (ATCC10500).</title>
        <authorList>
            <person name="Nierman W.C."/>
            <person name="Fedorova-Abrams N.D."/>
            <person name="Andrianopoulos A."/>
        </authorList>
    </citation>
    <scope>NUCLEOTIDE SEQUENCE [LARGE SCALE GENOMIC DNA]</scope>
    <source>
        <strain evidence="4">ATCC 10500 / CBS 375.48 / QM 6759 / NRRL 1006</strain>
    </source>
</reference>
<dbReference type="InterPro" id="IPR000387">
    <property type="entry name" value="Tyr_Pase_dom"/>
</dbReference>
<evidence type="ECO:0000259" key="2">
    <source>
        <dbReference type="PROSITE" id="PS50056"/>
    </source>
</evidence>
<dbReference type="InParanoid" id="B8MPK0"/>
<name>B8MPK0_TALSN</name>
<evidence type="ECO:0000256" key="1">
    <source>
        <dbReference type="SAM" id="MobiDB-lite"/>
    </source>
</evidence>
<dbReference type="OrthoDB" id="449382at2759"/>
<organism evidence="3 4">
    <name type="scientific">Talaromyces stipitatus (strain ATCC 10500 / CBS 375.48 / QM 6759 / NRRL 1006)</name>
    <name type="common">Penicillium stipitatum</name>
    <dbReference type="NCBI Taxonomy" id="441959"/>
    <lineage>
        <taxon>Eukaryota</taxon>
        <taxon>Fungi</taxon>
        <taxon>Dikarya</taxon>
        <taxon>Ascomycota</taxon>
        <taxon>Pezizomycotina</taxon>
        <taxon>Eurotiomycetes</taxon>
        <taxon>Eurotiomycetidae</taxon>
        <taxon>Eurotiales</taxon>
        <taxon>Trichocomaceae</taxon>
        <taxon>Talaromyces</taxon>
        <taxon>Talaromyces sect. Talaromyces</taxon>
    </lineage>
</organism>
<dbReference type="SUPFAM" id="SSF52799">
    <property type="entry name" value="(Phosphotyrosine protein) phosphatases II"/>
    <property type="match status" value="1"/>
</dbReference>
<dbReference type="Pfam" id="PF13350">
    <property type="entry name" value="Y_phosphatase3"/>
    <property type="match status" value="1"/>
</dbReference>
<dbReference type="Proteomes" id="UP000001745">
    <property type="component" value="Unassembled WGS sequence"/>
</dbReference>
<dbReference type="InterPro" id="IPR026893">
    <property type="entry name" value="Tyr/Ser_Pase_IphP-type"/>
</dbReference>
<dbReference type="PhylomeDB" id="B8MPK0"/>
<dbReference type="PROSITE" id="PS00383">
    <property type="entry name" value="TYR_PHOSPHATASE_1"/>
    <property type="match status" value="1"/>
</dbReference>
<evidence type="ECO:0000313" key="3">
    <source>
        <dbReference type="EMBL" id="EED14439.1"/>
    </source>
</evidence>
<dbReference type="EMBL" id="EQ962658">
    <property type="protein sequence ID" value="EED14439.1"/>
    <property type="molecule type" value="Genomic_DNA"/>
</dbReference>
<dbReference type="Gene3D" id="3.90.190.10">
    <property type="entry name" value="Protein tyrosine phosphatase superfamily"/>
    <property type="match status" value="1"/>
</dbReference>
<evidence type="ECO:0000313" key="4">
    <source>
        <dbReference type="Proteomes" id="UP000001745"/>
    </source>
</evidence>
<feature type="compositionally biased region" description="Polar residues" evidence="1">
    <location>
        <begin position="39"/>
        <end position="50"/>
    </location>
</feature>
<dbReference type="AlphaFoldDB" id="B8MPK0"/>
<dbReference type="VEuPathDB" id="FungiDB:TSTA_106490"/>
<sequence>MANVTTAAASAVRLESPPPRFLSVGGVVNIRELGGHSCNGLSPTPASKSSPDNKLEVTPRGSDDLRIRPGFLFRSAQPSQITPAGIETLIHELGIKSIFDFRSQTEIELVTTRYPDSLLEIPGTTRYSVPVFREGDFSPVSLAKKYGVASNNTADPTNAKPAGFVQAYEAIARSGAENGSFRKITDYILRHPDRPVLFHCTLGKDRTGVFAALLLKLCGVPNDTVIEDYAITTEGLGTWREHLIQRLLQRKEAVTREDAEFIIASQPENMKSFLEDVVMTKFGGARNYFIQYCGLTEDEVDTDYNLEIRGVQQKALSILQ</sequence>